<accession>A0AAD8V9H9</accession>
<sequence>MNEYGSNKIPQFQLCKPMGQEYASGSEENELRPFENIVPCPYARKKIFCTPAQVKRSQRSSYTCGPPPRNQVCPARVRLIITPETDTLRLQALRMGPTESYRYPGEKLELEDAFRLVEVQPGERDAPVAVHLLASNLHGCPQDEALSYAWGDATQTKIIHVVTFASCGDTSSTTPLSVTRSCDSQRSRGCYLR</sequence>
<protein>
    <submittedName>
        <fullName evidence="1">Uncharacterized protein</fullName>
    </submittedName>
</protein>
<comment type="caution">
    <text evidence="1">The sequence shown here is derived from an EMBL/GenBank/DDBJ whole genome shotgun (WGS) entry which is preliminary data.</text>
</comment>
<evidence type="ECO:0000313" key="2">
    <source>
        <dbReference type="Proteomes" id="UP001230504"/>
    </source>
</evidence>
<dbReference type="Proteomes" id="UP001230504">
    <property type="component" value="Unassembled WGS sequence"/>
</dbReference>
<reference evidence="1" key="1">
    <citation type="submission" date="2021-06" db="EMBL/GenBank/DDBJ databases">
        <title>Comparative genomics, transcriptomics and evolutionary studies reveal genomic signatures of adaptation to plant cell wall in hemibiotrophic fungi.</title>
        <authorList>
            <consortium name="DOE Joint Genome Institute"/>
            <person name="Baroncelli R."/>
            <person name="Diaz J.F."/>
            <person name="Benocci T."/>
            <person name="Peng M."/>
            <person name="Battaglia E."/>
            <person name="Haridas S."/>
            <person name="Andreopoulos W."/>
            <person name="Labutti K."/>
            <person name="Pangilinan J."/>
            <person name="Floch G.L."/>
            <person name="Makela M.R."/>
            <person name="Henrissat B."/>
            <person name="Grigoriev I.V."/>
            <person name="Crouch J.A."/>
            <person name="De Vries R.P."/>
            <person name="Sukno S.A."/>
            <person name="Thon M.R."/>
        </authorList>
    </citation>
    <scope>NUCLEOTIDE SEQUENCE</scope>
    <source>
        <strain evidence="1">CBS 125086</strain>
    </source>
</reference>
<name>A0AAD8V9H9_9PEZI</name>
<proteinExistence type="predicted"/>
<dbReference type="EMBL" id="JAHLJV010000002">
    <property type="protein sequence ID" value="KAK1599327.1"/>
    <property type="molecule type" value="Genomic_DNA"/>
</dbReference>
<gene>
    <name evidence="1" type="ORF">LY79DRAFT_575055</name>
</gene>
<evidence type="ECO:0000313" key="1">
    <source>
        <dbReference type="EMBL" id="KAK1599327.1"/>
    </source>
</evidence>
<dbReference type="AlphaFoldDB" id="A0AAD8V9H9"/>
<dbReference type="RefSeq" id="XP_060419916.1">
    <property type="nucleotide sequence ID" value="XM_060559669.1"/>
</dbReference>
<organism evidence="1 2">
    <name type="scientific">Colletotrichum navitas</name>
    <dbReference type="NCBI Taxonomy" id="681940"/>
    <lineage>
        <taxon>Eukaryota</taxon>
        <taxon>Fungi</taxon>
        <taxon>Dikarya</taxon>
        <taxon>Ascomycota</taxon>
        <taxon>Pezizomycotina</taxon>
        <taxon>Sordariomycetes</taxon>
        <taxon>Hypocreomycetidae</taxon>
        <taxon>Glomerellales</taxon>
        <taxon>Glomerellaceae</taxon>
        <taxon>Colletotrichum</taxon>
        <taxon>Colletotrichum graminicola species complex</taxon>
    </lineage>
</organism>
<dbReference type="GeneID" id="85443909"/>
<keyword evidence="2" id="KW-1185">Reference proteome</keyword>